<keyword evidence="3" id="KW-1185">Reference proteome</keyword>
<dbReference type="eggNOG" id="COG2227">
    <property type="taxonomic scope" value="Bacteria"/>
</dbReference>
<keyword evidence="2" id="KW-0808">Transferase</keyword>
<dbReference type="Proteomes" id="UP000005824">
    <property type="component" value="Unassembled WGS sequence"/>
</dbReference>
<dbReference type="CDD" id="cd04179">
    <property type="entry name" value="DPM_DPG-synthase_like"/>
    <property type="match status" value="1"/>
</dbReference>
<dbReference type="STRING" id="497964.CfE428DRAFT_2205"/>
<evidence type="ECO:0000259" key="1">
    <source>
        <dbReference type="Pfam" id="PF00535"/>
    </source>
</evidence>
<dbReference type="InParanoid" id="B4CZW7"/>
<dbReference type="RefSeq" id="WP_006979530.1">
    <property type="nucleotide sequence ID" value="NZ_ABVL01000005.1"/>
</dbReference>
<feature type="domain" description="Glycosyltransferase 2-like" evidence="1">
    <location>
        <begin position="11"/>
        <end position="162"/>
    </location>
</feature>
<dbReference type="InterPro" id="IPR001173">
    <property type="entry name" value="Glyco_trans_2-like"/>
</dbReference>
<evidence type="ECO:0000313" key="2">
    <source>
        <dbReference type="EMBL" id="EDY20281.1"/>
    </source>
</evidence>
<dbReference type="AlphaFoldDB" id="B4CZW7"/>
<dbReference type="Pfam" id="PF00535">
    <property type="entry name" value="Glycos_transf_2"/>
    <property type="match status" value="1"/>
</dbReference>
<dbReference type="PANTHER" id="PTHR48090">
    <property type="entry name" value="UNDECAPRENYL-PHOSPHATE 4-DEOXY-4-FORMAMIDO-L-ARABINOSE TRANSFERASE-RELATED"/>
    <property type="match status" value="1"/>
</dbReference>
<proteinExistence type="predicted"/>
<sequence>MSPTPVFQKLSILVAAYNEEETLAVCMQAILAAKLPGDLTREVIVVDDGSKDATWRVAQTLAADHPEVRIFQQPQNMGKGAALRRAIQEMSGDLVIFQDADLEYEPQDYPRMLRPIIEGKADVVFGSRFTGEERKVLYFWHTQANRFLTLLSNMLNDTNFTDMETCYKSFTAAALRMIPLESNRFGIEPEIAAKVARNRLRMYEVPISYNGRSYEEGKKITWRDGMAALWFIIKYRFSSNYSDAGKVTLDALEQAPQFNLWMYESVKPWLGQRVAELGVGRGNLSKHIRLHEQVLLTDYRIDYLTELKARWSTQKNLQIGKLDMAQREDYEQLRGFVPDSVVFLNVLEHIEDDRAVLRNLFDTVPAGCRIVVLVPYNMKLYSEFDRALGHFRRYSKNELEDKMREAGLEVEKQFFFNKVGVWAWYVANTLGGQKALKPWQLRLYGILTPIFRVLDGILPISGLSTIVIGRKPLSPATLANSLAAGRAEQLSVSPP</sequence>
<dbReference type="Gene3D" id="3.90.550.10">
    <property type="entry name" value="Spore Coat Polysaccharide Biosynthesis Protein SpsA, Chain A"/>
    <property type="match status" value="1"/>
</dbReference>
<name>B4CZW7_9BACT</name>
<gene>
    <name evidence="2" type="ORF">CfE428DRAFT_2205</name>
</gene>
<organism evidence="2 3">
    <name type="scientific">Chthoniobacter flavus Ellin428</name>
    <dbReference type="NCBI Taxonomy" id="497964"/>
    <lineage>
        <taxon>Bacteria</taxon>
        <taxon>Pseudomonadati</taxon>
        <taxon>Verrucomicrobiota</taxon>
        <taxon>Spartobacteria</taxon>
        <taxon>Chthoniobacterales</taxon>
        <taxon>Chthoniobacteraceae</taxon>
        <taxon>Chthoniobacter</taxon>
    </lineage>
</organism>
<dbReference type="InterPro" id="IPR029044">
    <property type="entry name" value="Nucleotide-diphossugar_trans"/>
</dbReference>
<accession>B4CZW7</accession>
<dbReference type="PANTHER" id="PTHR48090:SF7">
    <property type="entry name" value="RFBJ PROTEIN"/>
    <property type="match status" value="1"/>
</dbReference>
<dbReference type="InterPro" id="IPR050256">
    <property type="entry name" value="Glycosyltransferase_2"/>
</dbReference>
<dbReference type="eggNOG" id="COG1215">
    <property type="taxonomic scope" value="Bacteria"/>
</dbReference>
<dbReference type="InterPro" id="IPR029063">
    <property type="entry name" value="SAM-dependent_MTases_sf"/>
</dbReference>
<reference evidence="2 3" key="1">
    <citation type="journal article" date="2011" name="J. Bacteriol.">
        <title>Genome sequence of Chthoniobacter flavus Ellin428, an aerobic heterotrophic soil bacterium.</title>
        <authorList>
            <person name="Kant R."/>
            <person name="van Passel M.W."/>
            <person name="Palva A."/>
            <person name="Lucas S."/>
            <person name="Lapidus A."/>
            <person name="Glavina Del Rio T."/>
            <person name="Dalin E."/>
            <person name="Tice H."/>
            <person name="Bruce D."/>
            <person name="Goodwin L."/>
            <person name="Pitluck S."/>
            <person name="Larimer F.W."/>
            <person name="Land M.L."/>
            <person name="Hauser L."/>
            <person name="Sangwan P."/>
            <person name="de Vos W.M."/>
            <person name="Janssen P.H."/>
            <person name="Smidt H."/>
        </authorList>
    </citation>
    <scope>NUCLEOTIDE SEQUENCE [LARGE SCALE GENOMIC DNA]</scope>
    <source>
        <strain evidence="2 3">Ellin428</strain>
    </source>
</reference>
<comment type="caution">
    <text evidence="2">The sequence shown here is derived from an EMBL/GenBank/DDBJ whole genome shotgun (WGS) entry which is preliminary data.</text>
</comment>
<dbReference type="EMBL" id="ABVL01000005">
    <property type="protein sequence ID" value="EDY20281.1"/>
    <property type="molecule type" value="Genomic_DNA"/>
</dbReference>
<dbReference type="Gene3D" id="3.40.50.150">
    <property type="entry name" value="Vaccinia Virus protein VP39"/>
    <property type="match status" value="1"/>
</dbReference>
<dbReference type="GO" id="GO:0016740">
    <property type="term" value="F:transferase activity"/>
    <property type="evidence" value="ECO:0007669"/>
    <property type="project" value="UniProtKB-KW"/>
</dbReference>
<dbReference type="Pfam" id="PF13489">
    <property type="entry name" value="Methyltransf_23"/>
    <property type="match status" value="1"/>
</dbReference>
<dbReference type="SUPFAM" id="SSF53335">
    <property type="entry name" value="S-adenosyl-L-methionine-dependent methyltransferases"/>
    <property type="match status" value="1"/>
</dbReference>
<protein>
    <submittedName>
        <fullName evidence="2">Glycosyl transferase family 2</fullName>
    </submittedName>
</protein>
<evidence type="ECO:0000313" key="3">
    <source>
        <dbReference type="Proteomes" id="UP000005824"/>
    </source>
</evidence>
<dbReference type="SUPFAM" id="SSF53448">
    <property type="entry name" value="Nucleotide-diphospho-sugar transferases"/>
    <property type="match status" value="1"/>
</dbReference>